<protein>
    <submittedName>
        <fullName evidence="1">Uncharacterized protein</fullName>
    </submittedName>
</protein>
<dbReference type="EMBL" id="SJPF01000002">
    <property type="protein sequence ID" value="TWT34454.1"/>
    <property type="molecule type" value="Genomic_DNA"/>
</dbReference>
<dbReference type="OrthoDB" id="282455at2"/>
<reference evidence="1 2" key="1">
    <citation type="submission" date="2019-02" db="EMBL/GenBank/DDBJ databases">
        <title>Deep-cultivation of Planctomycetes and their phenomic and genomic characterization uncovers novel biology.</title>
        <authorList>
            <person name="Wiegand S."/>
            <person name="Jogler M."/>
            <person name="Boedeker C."/>
            <person name="Pinto D."/>
            <person name="Vollmers J."/>
            <person name="Rivas-Marin E."/>
            <person name="Kohn T."/>
            <person name="Peeters S.H."/>
            <person name="Heuer A."/>
            <person name="Rast P."/>
            <person name="Oberbeckmann S."/>
            <person name="Bunk B."/>
            <person name="Jeske O."/>
            <person name="Meyerdierks A."/>
            <person name="Storesund J.E."/>
            <person name="Kallscheuer N."/>
            <person name="Luecker S."/>
            <person name="Lage O.M."/>
            <person name="Pohl T."/>
            <person name="Merkel B.J."/>
            <person name="Hornburger P."/>
            <person name="Mueller R.-W."/>
            <person name="Bruemmer F."/>
            <person name="Labrenz M."/>
            <person name="Spormann A.M."/>
            <person name="Op Den Camp H."/>
            <person name="Overmann J."/>
            <person name="Amann R."/>
            <person name="Jetten M.S.M."/>
            <person name="Mascher T."/>
            <person name="Medema M.H."/>
            <person name="Devos D.P."/>
            <person name="Kaster A.-K."/>
            <person name="Ovreas L."/>
            <person name="Rohde M."/>
            <person name="Galperin M.Y."/>
            <person name="Jogler C."/>
        </authorList>
    </citation>
    <scope>NUCLEOTIDE SEQUENCE [LARGE SCALE GENOMIC DNA]</scope>
    <source>
        <strain evidence="1 2">Enr8</strain>
    </source>
</reference>
<gene>
    <name evidence="1" type="ORF">Enr8_18630</name>
</gene>
<name>A0A5C5V794_9BACT</name>
<evidence type="ECO:0000313" key="1">
    <source>
        <dbReference type="EMBL" id="TWT34454.1"/>
    </source>
</evidence>
<dbReference type="AlphaFoldDB" id="A0A5C5V794"/>
<accession>A0A5C5V794</accession>
<organism evidence="1 2">
    <name type="scientific">Blastopirellula retiformator</name>
    <dbReference type="NCBI Taxonomy" id="2527970"/>
    <lineage>
        <taxon>Bacteria</taxon>
        <taxon>Pseudomonadati</taxon>
        <taxon>Planctomycetota</taxon>
        <taxon>Planctomycetia</taxon>
        <taxon>Pirellulales</taxon>
        <taxon>Pirellulaceae</taxon>
        <taxon>Blastopirellula</taxon>
    </lineage>
</organism>
<evidence type="ECO:0000313" key="2">
    <source>
        <dbReference type="Proteomes" id="UP000318878"/>
    </source>
</evidence>
<dbReference type="Proteomes" id="UP000318878">
    <property type="component" value="Unassembled WGS sequence"/>
</dbReference>
<keyword evidence="2" id="KW-1185">Reference proteome</keyword>
<dbReference type="RefSeq" id="WP_146430720.1">
    <property type="nucleotide sequence ID" value="NZ_SJPF01000002.1"/>
</dbReference>
<sequence>MNVSCQDLAERIQTLQPSANVKDVARLCLLLSNSVKDTEHLADDQLLTTVWKEVGLKLQAATDQHAAMTAELDELSTSDPRSFSPDQIWVLIRAIKVQSQILQLYVGQPALNV</sequence>
<comment type="caution">
    <text evidence="1">The sequence shown here is derived from an EMBL/GenBank/DDBJ whole genome shotgun (WGS) entry which is preliminary data.</text>
</comment>
<proteinExistence type="predicted"/>